<dbReference type="Proteomes" id="UP001501725">
    <property type="component" value="Unassembled WGS sequence"/>
</dbReference>
<protein>
    <recommendedName>
        <fullName evidence="6">ABC transporter domain-containing protein</fullName>
    </recommendedName>
</protein>
<evidence type="ECO:0000259" key="6">
    <source>
        <dbReference type="PROSITE" id="PS50893"/>
    </source>
</evidence>
<sequence>MPQLSERLAEVRSYFAHGDHHLGYRRLLDAALETGNFDVYRATLRFCDEWDATPEADRGRTVTDRVSGLLALIETGHRPPPPAGTGPRLEAEGVAKRYHQGAFSLAPVNVRLHHGQIIGLVGENGNGKTTLLRLLNGDLRPDAGTIRYHFAPAGTAAYDVRSRIAFIPQRPQSWYGSLMDNLQFASTFAGLTGEENELWTEMVIARMGLRPYRTYNWSRISSGYKMRFELARTLLRKPQVLLLDEPLANLDMLAQQIILEDLKFLAASETMPLSIILSSQQLYEVEKVSNEVIFLQRGVARYQPGAPLDEAPEEKTALVLELETAATRDELEALLGPAGLQQLTFNGGVHILYFAPGTGTGDVLTLLGGSGLPVRYFRDISHSSRRFFVA</sequence>
<accession>A0ABP8GA52</accession>
<organism evidence="7 8">
    <name type="scientific">Flaviaesturariibacter amylovorans</name>
    <dbReference type="NCBI Taxonomy" id="1084520"/>
    <lineage>
        <taxon>Bacteria</taxon>
        <taxon>Pseudomonadati</taxon>
        <taxon>Bacteroidota</taxon>
        <taxon>Chitinophagia</taxon>
        <taxon>Chitinophagales</taxon>
        <taxon>Chitinophagaceae</taxon>
        <taxon>Flaviaestuariibacter</taxon>
    </lineage>
</organism>
<dbReference type="InterPro" id="IPR003593">
    <property type="entry name" value="AAA+_ATPase"/>
</dbReference>
<dbReference type="SMART" id="SM00382">
    <property type="entry name" value="AAA"/>
    <property type="match status" value="1"/>
</dbReference>
<keyword evidence="3" id="KW-0536">Nodulation</keyword>
<dbReference type="CDD" id="cd03230">
    <property type="entry name" value="ABC_DR_subfamily_A"/>
    <property type="match status" value="1"/>
</dbReference>
<evidence type="ECO:0000256" key="2">
    <source>
        <dbReference type="ARBA" id="ARBA00022448"/>
    </source>
</evidence>
<comment type="similarity">
    <text evidence="1">Belongs to the ABC transporter superfamily.</text>
</comment>
<keyword evidence="8" id="KW-1185">Reference proteome</keyword>
<dbReference type="Pfam" id="PF00005">
    <property type="entry name" value="ABC_tran"/>
    <property type="match status" value="1"/>
</dbReference>
<reference evidence="8" key="1">
    <citation type="journal article" date="2019" name="Int. J. Syst. Evol. Microbiol.">
        <title>The Global Catalogue of Microorganisms (GCM) 10K type strain sequencing project: providing services to taxonomists for standard genome sequencing and annotation.</title>
        <authorList>
            <consortium name="The Broad Institute Genomics Platform"/>
            <consortium name="The Broad Institute Genome Sequencing Center for Infectious Disease"/>
            <person name="Wu L."/>
            <person name="Ma J."/>
        </authorList>
    </citation>
    <scope>NUCLEOTIDE SEQUENCE [LARGE SCALE GENOMIC DNA]</scope>
    <source>
        <strain evidence="8">JCM 17919</strain>
    </source>
</reference>
<dbReference type="PROSITE" id="PS50893">
    <property type="entry name" value="ABC_TRANSPORTER_2"/>
    <property type="match status" value="1"/>
</dbReference>
<dbReference type="EMBL" id="BAABGY010000002">
    <property type="protein sequence ID" value="GAA4320083.1"/>
    <property type="molecule type" value="Genomic_DNA"/>
</dbReference>
<keyword evidence="2" id="KW-0813">Transport</keyword>
<dbReference type="Gene3D" id="3.40.50.300">
    <property type="entry name" value="P-loop containing nucleotide triphosphate hydrolases"/>
    <property type="match status" value="1"/>
</dbReference>
<proteinExistence type="inferred from homology"/>
<evidence type="ECO:0000313" key="8">
    <source>
        <dbReference type="Proteomes" id="UP001501725"/>
    </source>
</evidence>
<evidence type="ECO:0000256" key="4">
    <source>
        <dbReference type="ARBA" id="ARBA00022741"/>
    </source>
</evidence>
<dbReference type="PANTHER" id="PTHR42711">
    <property type="entry name" value="ABC TRANSPORTER ATP-BINDING PROTEIN"/>
    <property type="match status" value="1"/>
</dbReference>
<evidence type="ECO:0000256" key="3">
    <source>
        <dbReference type="ARBA" id="ARBA00022458"/>
    </source>
</evidence>
<evidence type="ECO:0000256" key="5">
    <source>
        <dbReference type="ARBA" id="ARBA00022840"/>
    </source>
</evidence>
<name>A0ABP8GA52_9BACT</name>
<dbReference type="PANTHER" id="PTHR42711:SF5">
    <property type="entry name" value="ABC TRANSPORTER ATP-BINDING PROTEIN NATA"/>
    <property type="match status" value="1"/>
</dbReference>
<dbReference type="RefSeq" id="WP_345253114.1">
    <property type="nucleotide sequence ID" value="NZ_BAABGY010000002.1"/>
</dbReference>
<dbReference type="SUPFAM" id="SSF52540">
    <property type="entry name" value="P-loop containing nucleoside triphosphate hydrolases"/>
    <property type="match status" value="1"/>
</dbReference>
<comment type="caution">
    <text evidence="7">The sequence shown here is derived from an EMBL/GenBank/DDBJ whole genome shotgun (WGS) entry which is preliminary data.</text>
</comment>
<dbReference type="InterPro" id="IPR050763">
    <property type="entry name" value="ABC_transporter_ATP-binding"/>
</dbReference>
<dbReference type="InterPro" id="IPR027417">
    <property type="entry name" value="P-loop_NTPase"/>
</dbReference>
<feature type="domain" description="ABC transporter" evidence="6">
    <location>
        <begin position="89"/>
        <end position="322"/>
    </location>
</feature>
<keyword evidence="5" id="KW-0067">ATP-binding</keyword>
<evidence type="ECO:0000256" key="1">
    <source>
        <dbReference type="ARBA" id="ARBA00005417"/>
    </source>
</evidence>
<dbReference type="InterPro" id="IPR003439">
    <property type="entry name" value="ABC_transporter-like_ATP-bd"/>
</dbReference>
<gene>
    <name evidence="7" type="ORF">GCM10023184_05090</name>
</gene>
<keyword evidence="4" id="KW-0547">Nucleotide-binding</keyword>
<evidence type="ECO:0000313" key="7">
    <source>
        <dbReference type="EMBL" id="GAA4320083.1"/>
    </source>
</evidence>